<comment type="caution">
    <text evidence="2">The sequence shown here is derived from an EMBL/GenBank/DDBJ whole genome shotgun (WGS) entry which is preliminary data.</text>
</comment>
<dbReference type="AlphaFoldDB" id="A0A6A3LKI9"/>
<keyword evidence="1" id="KW-0732">Signal</keyword>
<dbReference type="Proteomes" id="UP000488956">
    <property type="component" value="Unassembled WGS sequence"/>
</dbReference>
<proteinExistence type="predicted"/>
<feature type="chain" id="PRO_5036164968" evidence="1">
    <location>
        <begin position="20"/>
        <end position="59"/>
    </location>
</feature>
<evidence type="ECO:0000313" key="5">
    <source>
        <dbReference type="Proteomes" id="UP000488956"/>
    </source>
</evidence>
<accession>A0A6A3LKI9</accession>
<evidence type="ECO:0000256" key="1">
    <source>
        <dbReference type="SAM" id="SignalP"/>
    </source>
</evidence>
<protein>
    <submittedName>
        <fullName evidence="2">Uncharacterized protein</fullName>
    </submittedName>
</protein>
<dbReference type="EMBL" id="QXFX01000093">
    <property type="protein sequence ID" value="KAE9132627.1"/>
    <property type="molecule type" value="Genomic_DNA"/>
</dbReference>
<name>A0A6A3LKI9_9STRA</name>
<dbReference type="Proteomes" id="UP000460718">
    <property type="component" value="Unassembled WGS sequence"/>
</dbReference>
<gene>
    <name evidence="3" type="ORF">PF010_g3116</name>
    <name evidence="2" type="ORF">PF011_g5652</name>
</gene>
<feature type="signal peptide" evidence="1">
    <location>
        <begin position="1"/>
        <end position="19"/>
    </location>
</feature>
<sequence>MMGEADGILVLILLSSHLGQITDCPKPSFPTGFPQNGCMCTEHTGQVWAPPTRFPHPPQ</sequence>
<evidence type="ECO:0000313" key="4">
    <source>
        <dbReference type="Proteomes" id="UP000460718"/>
    </source>
</evidence>
<organism evidence="2 4">
    <name type="scientific">Phytophthora fragariae</name>
    <dbReference type="NCBI Taxonomy" id="53985"/>
    <lineage>
        <taxon>Eukaryota</taxon>
        <taxon>Sar</taxon>
        <taxon>Stramenopiles</taxon>
        <taxon>Oomycota</taxon>
        <taxon>Peronosporomycetes</taxon>
        <taxon>Peronosporales</taxon>
        <taxon>Peronosporaceae</taxon>
        <taxon>Phytophthora</taxon>
    </lineage>
</organism>
<dbReference type="EMBL" id="QXFW01000226">
    <property type="protein sequence ID" value="KAE9019866.1"/>
    <property type="molecule type" value="Genomic_DNA"/>
</dbReference>
<evidence type="ECO:0000313" key="2">
    <source>
        <dbReference type="EMBL" id="KAE9019866.1"/>
    </source>
</evidence>
<evidence type="ECO:0000313" key="3">
    <source>
        <dbReference type="EMBL" id="KAE9132627.1"/>
    </source>
</evidence>
<reference evidence="4 5" key="1">
    <citation type="submission" date="2018-09" db="EMBL/GenBank/DDBJ databases">
        <title>Genomic investigation of the strawberry pathogen Phytophthora fragariae indicates pathogenicity is determined by transcriptional variation in three key races.</title>
        <authorList>
            <person name="Adams T.M."/>
            <person name="Armitage A.D."/>
            <person name="Sobczyk M.K."/>
            <person name="Bates H.J."/>
            <person name="Dunwell J.M."/>
            <person name="Nellist C.F."/>
            <person name="Harrison R.J."/>
        </authorList>
    </citation>
    <scope>NUCLEOTIDE SEQUENCE [LARGE SCALE GENOMIC DNA]</scope>
    <source>
        <strain evidence="3 5">ONT-3</strain>
        <strain evidence="2 4">SCRP245</strain>
    </source>
</reference>